<feature type="transmembrane region" description="Helical" evidence="1">
    <location>
        <begin position="190"/>
        <end position="208"/>
    </location>
</feature>
<feature type="transmembrane region" description="Helical" evidence="1">
    <location>
        <begin position="215"/>
        <end position="233"/>
    </location>
</feature>
<reference evidence="2 3" key="1">
    <citation type="submission" date="2023-11" db="EMBL/GenBank/DDBJ databases">
        <title>Peredibacter starrii A3.12.</title>
        <authorList>
            <person name="Mitchell R.J."/>
        </authorList>
    </citation>
    <scope>NUCLEOTIDE SEQUENCE [LARGE SCALE GENOMIC DNA]</scope>
    <source>
        <strain evidence="2 3">A3.12</strain>
    </source>
</reference>
<keyword evidence="1" id="KW-1133">Transmembrane helix</keyword>
<feature type="transmembrane region" description="Helical" evidence="1">
    <location>
        <begin position="270"/>
        <end position="298"/>
    </location>
</feature>
<accession>A0AAX4HQX2</accession>
<name>A0AAX4HQX2_9BACT</name>
<dbReference type="KEGG" id="psti:SOO65_01985"/>
<feature type="transmembrane region" description="Helical" evidence="1">
    <location>
        <begin position="355"/>
        <end position="372"/>
    </location>
</feature>
<gene>
    <name evidence="2" type="ORF">SOO65_01985</name>
</gene>
<organism evidence="2 3">
    <name type="scientific">Peredibacter starrii</name>
    <dbReference type="NCBI Taxonomy" id="28202"/>
    <lineage>
        <taxon>Bacteria</taxon>
        <taxon>Pseudomonadati</taxon>
        <taxon>Bdellovibrionota</taxon>
        <taxon>Bacteriovoracia</taxon>
        <taxon>Bacteriovoracales</taxon>
        <taxon>Bacteriovoracaceae</taxon>
        <taxon>Peredibacter</taxon>
    </lineage>
</organism>
<evidence type="ECO:0000313" key="2">
    <source>
        <dbReference type="EMBL" id="WPU65508.1"/>
    </source>
</evidence>
<protein>
    <recommendedName>
        <fullName evidence="4">Glycosyltransferase RgtA/B/C/D-like domain-containing protein</fullName>
    </recommendedName>
</protein>
<evidence type="ECO:0008006" key="4">
    <source>
        <dbReference type="Google" id="ProtNLM"/>
    </source>
</evidence>
<feature type="transmembrane region" description="Helical" evidence="1">
    <location>
        <begin position="239"/>
        <end position="258"/>
    </location>
</feature>
<proteinExistence type="predicted"/>
<dbReference type="EMBL" id="CP139487">
    <property type="protein sequence ID" value="WPU65508.1"/>
    <property type="molecule type" value="Genomic_DNA"/>
</dbReference>
<keyword evidence="3" id="KW-1185">Reference proteome</keyword>
<dbReference type="Proteomes" id="UP001324634">
    <property type="component" value="Chromosome"/>
</dbReference>
<dbReference type="RefSeq" id="WP_321396112.1">
    <property type="nucleotide sequence ID" value="NZ_CP139487.1"/>
</dbReference>
<feature type="transmembrane region" description="Helical" evidence="1">
    <location>
        <begin position="444"/>
        <end position="459"/>
    </location>
</feature>
<evidence type="ECO:0000313" key="3">
    <source>
        <dbReference type="Proteomes" id="UP001324634"/>
    </source>
</evidence>
<evidence type="ECO:0000256" key="1">
    <source>
        <dbReference type="SAM" id="Phobius"/>
    </source>
</evidence>
<sequence>MLLPVWIQKTLEINIFVQSLLMLAYILFMAGQWYLLGKEIDHRLKIYFRANSSIDRVLYRVLIGNATMMIIFNIMTFIPEGIVRHFFWGFFVVLGLFYSWPTRGKIIEESVSTQFTEYKYLDSFEKTVLFLTLAMFVASMPSFPFFSNLETFKLIVDPEEKMHSQIWNYLFMNFYPFRKIPHLVNLGWSMHFYFVNFGLYLLAFYGIMRFFMSRRLSILGLFALVSTWSFSLFLKKDPYIGAATCFSVLWVWSILWCVKSSTYRSGLMYGLLCYTGVVLNYNNIFLFPVGLALLYFFFLKESTDWYRSQFVKYTSLGMFLILITMITHIDLRFFENAFTLKQLGAYVSIVLKRKAFYALSFLGLVSLLIMNFKPERKTLTVLTLDVKRLREFSVLVLCLILLSLTVDKDLAQSFGLLWFVVFLCILPLEWIFQSISRLRSRRNFIYMIYVILCLLDSHFEGRIRIMYNFYESPPDIVELINREP</sequence>
<feature type="transmembrane region" description="Helical" evidence="1">
    <location>
        <begin position="414"/>
        <end position="432"/>
    </location>
</feature>
<feature type="transmembrane region" description="Helical" evidence="1">
    <location>
        <begin position="128"/>
        <end position="146"/>
    </location>
</feature>
<keyword evidence="1" id="KW-0472">Membrane</keyword>
<feature type="transmembrane region" description="Helical" evidence="1">
    <location>
        <begin position="82"/>
        <end position="100"/>
    </location>
</feature>
<feature type="transmembrane region" description="Helical" evidence="1">
    <location>
        <begin position="310"/>
        <end position="334"/>
    </location>
</feature>
<feature type="transmembrane region" description="Helical" evidence="1">
    <location>
        <begin position="57"/>
        <end position="76"/>
    </location>
</feature>
<dbReference type="AlphaFoldDB" id="A0AAX4HQX2"/>
<feature type="transmembrane region" description="Helical" evidence="1">
    <location>
        <begin position="15"/>
        <end position="36"/>
    </location>
</feature>
<keyword evidence="1" id="KW-0812">Transmembrane</keyword>